<feature type="domain" description="Reverse transcriptase" evidence="1">
    <location>
        <begin position="1"/>
        <end position="117"/>
    </location>
</feature>
<dbReference type="InterPro" id="IPR041577">
    <property type="entry name" value="RT_RNaseH_2"/>
</dbReference>
<dbReference type="AlphaFoldDB" id="A0A9P6GYR7"/>
<dbReference type="PANTHER" id="PTHR33064">
    <property type="entry name" value="POL PROTEIN"/>
    <property type="match status" value="1"/>
</dbReference>
<dbReference type="EMBL" id="SBJO01000529">
    <property type="protein sequence ID" value="KAF9760762.1"/>
    <property type="molecule type" value="Genomic_DNA"/>
</dbReference>
<evidence type="ECO:0000313" key="2">
    <source>
        <dbReference type="EMBL" id="KAF9760762.1"/>
    </source>
</evidence>
<organism evidence="2 3">
    <name type="scientific">Nosema granulosis</name>
    <dbReference type="NCBI Taxonomy" id="83296"/>
    <lineage>
        <taxon>Eukaryota</taxon>
        <taxon>Fungi</taxon>
        <taxon>Fungi incertae sedis</taxon>
        <taxon>Microsporidia</taxon>
        <taxon>Nosematidae</taxon>
        <taxon>Nosema</taxon>
    </lineage>
</organism>
<dbReference type="Pfam" id="PF17919">
    <property type="entry name" value="RT_RNaseH_2"/>
    <property type="match status" value="1"/>
</dbReference>
<protein>
    <submittedName>
        <fullName evidence="2">Retrovirus-related Pol polyprotein from transposon</fullName>
    </submittedName>
</protein>
<sequence length="196" mass="22496">MPFGLCNAPSTFQSAMDTILREEIDKFAISYLDDIIIYSKYAETHKKHLEMVFMKLKETEIFLNKKKCKLGRHKVKILSTVVSEGQVGPDSEKIECIKTYPLPTTVRELRSFLGLLNYCREFIKNFATKAKPLFDLLKGETKRSVRKLIHTTESKKAFIKLREEMTEETARAQPDFDQEFILTTDASEYGIGGILG</sequence>
<name>A0A9P6GYR7_9MICR</name>
<dbReference type="SUPFAM" id="SSF56672">
    <property type="entry name" value="DNA/RNA polymerases"/>
    <property type="match status" value="1"/>
</dbReference>
<evidence type="ECO:0000313" key="3">
    <source>
        <dbReference type="Proteomes" id="UP000740883"/>
    </source>
</evidence>
<dbReference type="OrthoDB" id="2195277at2759"/>
<dbReference type="PANTHER" id="PTHR33064:SF37">
    <property type="entry name" value="RIBONUCLEASE H"/>
    <property type="match status" value="1"/>
</dbReference>
<reference evidence="2 3" key="1">
    <citation type="journal article" date="2020" name="Genome Biol. Evol.">
        <title>Comparative genomics of strictly vertically transmitted, feminizing microsporidia endosymbionts of amphipod crustaceans.</title>
        <authorList>
            <person name="Cormier A."/>
            <person name="Chebbi M.A."/>
            <person name="Giraud I."/>
            <person name="Wattier R."/>
            <person name="Teixeira M."/>
            <person name="Gilbert C."/>
            <person name="Rigaud T."/>
            <person name="Cordaux R."/>
        </authorList>
    </citation>
    <scope>NUCLEOTIDE SEQUENCE [LARGE SCALE GENOMIC DNA]</scope>
    <source>
        <strain evidence="2 3">Ou3-Ou53</strain>
    </source>
</reference>
<dbReference type="CDD" id="cd01647">
    <property type="entry name" value="RT_LTR"/>
    <property type="match status" value="1"/>
</dbReference>
<dbReference type="InterPro" id="IPR000477">
    <property type="entry name" value="RT_dom"/>
</dbReference>
<dbReference type="InterPro" id="IPR051320">
    <property type="entry name" value="Viral_Replic_Matur_Polypro"/>
</dbReference>
<gene>
    <name evidence="2" type="primary">pol_83</name>
    <name evidence="2" type="ORF">NGRA_3032</name>
</gene>
<dbReference type="InterPro" id="IPR043502">
    <property type="entry name" value="DNA/RNA_pol_sf"/>
</dbReference>
<accession>A0A9P6GYR7</accession>
<dbReference type="Gene3D" id="3.30.70.270">
    <property type="match status" value="2"/>
</dbReference>
<dbReference type="InterPro" id="IPR043128">
    <property type="entry name" value="Rev_trsase/Diguanyl_cyclase"/>
</dbReference>
<evidence type="ECO:0000259" key="1">
    <source>
        <dbReference type="PROSITE" id="PS50878"/>
    </source>
</evidence>
<keyword evidence="3" id="KW-1185">Reference proteome</keyword>
<dbReference type="FunFam" id="3.30.70.270:FF:000020">
    <property type="entry name" value="Transposon Tf2-6 polyprotein-like Protein"/>
    <property type="match status" value="1"/>
</dbReference>
<dbReference type="Pfam" id="PF00078">
    <property type="entry name" value="RVT_1"/>
    <property type="match status" value="1"/>
</dbReference>
<comment type="caution">
    <text evidence="2">The sequence shown here is derived from an EMBL/GenBank/DDBJ whole genome shotgun (WGS) entry which is preliminary data.</text>
</comment>
<proteinExistence type="predicted"/>
<dbReference type="PROSITE" id="PS50878">
    <property type="entry name" value="RT_POL"/>
    <property type="match status" value="1"/>
</dbReference>
<dbReference type="Proteomes" id="UP000740883">
    <property type="component" value="Unassembled WGS sequence"/>
</dbReference>
<dbReference type="FunFam" id="3.30.70.270:FF:000003">
    <property type="entry name" value="Transposon Ty3-G Gag-Pol polyprotein"/>
    <property type="match status" value="1"/>
</dbReference>